<dbReference type="Pfam" id="PF12950">
    <property type="entry name" value="TaqI_C"/>
    <property type="match status" value="1"/>
</dbReference>
<evidence type="ECO:0000256" key="3">
    <source>
        <dbReference type="ARBA" id="ARBA00022679"/>
    </source>
</evidence>
<evidence type="ECO:0000259" key="9">
    <source>
        <dbReference type="Pfam" id="PF12950"/>
    </source>
</evidence>
<dbReference type="AlphaFoldDB" id="A0A5J4RH78"/>
<keyword evidence="2 10" id="KW-0489">Methyltransferase</keyword>
<dbReference type="SUPFAM" id="SSF53335">
    <property type="entry name" value="S-adenosyl-L-methionine-dependent methyltransferases"/>
    <property type="match status" value="1"/>
</dbReference>
<dbReference type="GO" id="GO:0009307">
    <property type="term" value="P:DNA restriction-modification system"/>
    <property type="evidence" value="ECO:0007669"/>
    <property type="project" value="UniProtKB-KW"/>
</dbReference>
<evidence type="ECO:0000313" key="10">
    <source>
        <dbReference type="EMBL" id="KAA6332241.1"/>
    </source>
</evidence>
<evidence type="ECO:0000256" key="5">
    <source>
        <dbReference type="ARBA" id="ARBA00022747"/>
    </source>
</evidence>
<evidence type="ECO:0000256" key="2">
    <source>
        <dbReference type="ARBA" id="ARBA00022603"/>
    </source>
</evidence>
<keyword evidence="3 10" id="KW-0808">Transferase</keyword>
<name>A0A5J4RH78_9ZZZZ</name>
<feature type="domain" description="TaqI-like C-terminal specificity" evidence="9">
    <location>
        <begin position="345"/>
        <end position="464"/>
    </location>
</feature>
<comment type="catalytic activity">
    <reaction evidence="7">
        <text>a 2'-deoxyadenosine in DNA + S-adenosyl-L-methionine = an N(6)-methyl-2'-deoxyadenosine in DNA + S-adenosyl-L-homocysteine + H(+)</text>
        <dbReference type="Rhea" id="RHEA:15197"/>
        <dbReference type="Rhea" id="RHEA-COMP:12418"/>
        <dbReference type="Rhea" id="RHEA-COMP:12419"/>
        <dbReference type="ChEBI" id="CHEBI:15378"/>
        <dbReference type="ChEBI" id="CHEBI:57856"/>
        <dbReference type="ChEBI" id="CHEBI:59789"/>
        <dbReference type="ChEBI" id="CHEBI:90615"/>
        <dbReference type="ChEBI" id="CHEBI:90616"/>
        <dbReference type="EC" id="2.1.1.72"/>
    </reaction>
</comment>
<organism evidence="10">
    <name type="scientific">termite gut metagenome</name>
    <dbReference type="NCBI Taxonomy" id="433724"/>
    <lineage>
        <taxon>unclassified sequences</taxon>
        <taxon>metagenomes</taxon>
        <taxon>organismal metagenomes</taxon>
    </lineage>
</organism>
<sequence length="508" mass="58866">MQKKINSAFEFELQGYETNVDYLIEAKNNLSLYLSENQYCITHANFLEVAAPSVVDLFLGSLNHEFADIVIANPPYVRTQNLGAEKSQQIVRTYNLKGKIDLYFPFLIGMTNALKKGGVIGVITSNRYLTTKSGAEIRQFLLENYDIVDVIDLGDSKLFNAAVLPAILIGKKKTSKRQLSVPCHFAKIYEGFQTGNRNLVEKVNTVYDIIIKNKSGFYITNASRIFNYSVGLLKHSHVKTDIWQMTNEIENQWIEQIKKNTAFYVGDKFKVRVGIKSCADNVFLSENWDNESILSEEALFKPLISRENIQRWSCITTEYSKVLYPHYSKNGQRSVFELSKFPKTEQYLNKHRKQLEARKYLMQTGRKWYEMWVPQNPQLWKYLKLVFPDISIEAQFSYDESGAIVNGNCYWIVAQTEKEKDLLLLIQGIANSNLMAQYHDLCFNNKLYSGRRRYLTQYIEKYPIPDPNNPYSKRIIEFVKKLNTKKSSSENLENKLNDCVLKSFGFKD</sequence>
<protein>
    <recommendedName>
        <fullName evidence="1">site-specific DNA-methyltransferase (adenine-specific)</fullName>
        <ecNumber evidence="1">2.1.1.72</ecNumber>
    </recommendedName>
</protein>
<keyword evidence="4" id="KW-0949">S-adenosyl-L-methionine</keyword>
<dbReference type="InterPro" id="IPR011639">
    <property type="entry name" value="MethylTrfase_TaqI-like_dom"/>
</dbReference>
<dbReference type="GO" id="GO:0009007">
    <property type="term" value="F:site-specific DNA-methyltransferase (adenine-specific) activity"/>
    <property type="evidence" value="ECO:0007669"/>
    <property type="project" value="UniProtKB-EC"/>
</dbReference>
<gene>
    <name evidence="10" type="ORF">EZS27_019233</name>
</gene>
<dbReference type="InterPro" id="IPR025931">
    <property type="entry name" value="TaqI_C"/>
</dbReference>
<evidence type="ECO:0000256" key="1">
    <source>
        <dbReference type="ARBA" id="ARBA00011900"/>
    </source>
</evidence>
<accession>A0A5J4RH78</accession>
<dbReference type="InterPro" id="IPR050953">
    <property type="entry name" value="N4_N6_ade-DNA_methylase"/>
</dbReference>
<feature type="domain" description="Type II methyltransferase M.TaqI-like" evidence="8">
    <location>
        <begin position="19"/>
        <end position="159"/>
    </location>
</feature>
<dbReference type="PANTHER" id="PTHR33841:SF1">
    <property type="entry name" value="DNA METHYLTRANSFERASE A"/>
    <property type="match status" value="1"/>
</dbReference>
<reference evidence="10" key="1">
    <citation type="submission" date="2019-03" db="EMBL/GenBank/DDBJ databases">
        <title>Single cell metagenomics reveals metabolic interactions within the superorganism composed of flagellate Streblomastix strix and complex community of Bacteroidetes bacteria on its surface.</title>
        <authorList>
            <person name="Treitli S.C."/>
            <person name="Kolisko M."/>
            <person name="Husnik F."/>
            <person name="Keeling P."/>
            <person name="Hampl V."/>
        </authorList>
    </citation>
    <scope>NUCLEOTIDE SEQUENCE</scope>
    <source>
        <strain evidence="10">STM</strain>
    </source>
</reference>
<dbReference type="Gene3D" id="3.40.50.150">
    <property type="entry name" value="Vaccinia Virus protein VP39"/>
    <property type="match status" value="1"/>
</dbReference>
<dbReference type="EC" id="2.1.1.72" evidence="1"/>
<proteinExistence type="predicted"/>
<keyword evidence="6" id="KW-0238">DNA-binding</keyword>
<dbReference type="GO" id="GO:0003677">
    <property type="term" value="F:DNA binding"/>
    <property type="evidence" value="ECO:0007669"/>
    <property type="project" value="UniProtKB-KW"/>
</dbReference>
<dbReference type="EMBL" id="SNRY01001266">
    <property type="protein sequence ID" value="KAA6332241.1"/>
    <property type="molecule type" value="Genomic_DNA"/>
</dbReference>
<dbReference type="PANTHER" id="PTHR33841">
    <property type="entry name" value="DNA METHYLTRANSFERASE YEEA-RELATED"/>
    <property type="match status" value="1"/>
</dbReference>
<dbReference type="PROSITE" id="PS00092">
    <property type="entry name" value="N6_MTASE"/>
    <property type="match status" value="1"/>
</dbReference>
<comment type="caution">
    <text evidence="10">The sequence shown here is derived from an EMBL/GenBank/DDBJ whole genome shotgun (WGS) entry which is preliminary data.</text>
</comment>
<evidence type="ECO:0000259" key="8">
    <source>
        <dbReference type="Pfam" id="PF07669"/>
    </source>
</evidence>
<dbReference type="Pfam" id="PF07669">
    <property type="entry name" value="Eco57I"/>
    <property type="match status" value="1"/>
</dbReference>
<evidence type="ECO:0000256" key="4">
    <source>
        <dbReference type="ARBA" id="ARBA00022691"/>
    </source>
</evidence>
<evidence type="ECO:0000256" key="7">
    <source>
        <dbReference type="ARBA" id="ARBA00047942"/>
    </source>
</evidence>
<keyword evidence="5" id="KW-0680">Restriction system</keyword>
<dbReference type="InterPro" id="IPR002052">
    <property type="entry name" value="DNA_methylase_N6_adenine_CS"/>
</dbReference>
<dbReference type="InterPro" id="IPR029063">
    <property type="entry name" value="SAM-dependent_MTases_sf"/>
</dbReference>
<evidence type="ECO:0000256" key="6">
    <source>
        <dbReference type="ARBA" id="ARBA00023125"/>
    </source>
</evidence>
<dbReference type="GO" id="GO:0032259">
    <property type="term" value="P:methylation"/>
    <property type="evidence" value="ECO:0007669"/>
    <property type="project" value="UniProtKB-KW"/>
</dbReference>
<dbReference type="PRINTS" id="PR00507">
    <property type="entry name" value="N12N6MTFRASE"/>
</dbReference>